<evidence type="ECO:0000313" key="2">
    <source>
        <dbReference type="Proteomes" id="UP001296104"/>
    </source>
</evidence>
<reference evidence="1" key="1">
    <citation type="submission" date="2023-11" db="EMBL/GenBank/DDBJ databases">
        <authorList>
            <person name="Alioto T."/>
            <person name="Alioto T."/>
            <person name="Gomez Garrido J."/>
        </authorList>
    </citation>
    <scope>NUCLEOTIDE SEQUENCE</scope>
</reference>
<name>A0AAI8YRC8_9PEZI</name>
<sequence>MSSIPDPDPATQPDDIDALDDLFSGTQDAAATQSAAAPSPTNALVANCGGDGIADLTTNYFRLSDTLIHLGFDFVDIKLQLWFKFDFVINHCDNIDNIFHKHDILKYFRPVNALHKHSSFHHIICCSRVDNYFSSTHNSS</sequence>
<protein>
    <submittedName>
        <fullName evidence="1">Uncharacterized protein</fullName>
    </submittedName>
</protein>
<keyword evidence="2" id="KW-1185">Reference proteome</keyword>
<proteinExistence type="predicted"/>
<gene>
    <name evidence="1" type="ORF">LECACI_7A000267</name>
</gene>
<dbReference type="AlphaFoldDB" id="A0AAI8YRC8"/>
<organism evidence="1 2">
    <name type="scientific">Lecanosticta acicola</name>
    <dbReference type="NCBI Taxonomy" id="111012"/>
    <lineage>
        <taxon>Eukaryota</taxon>
        <taxon>Fungi</taxon>
        <taxon>Dikarya</taxon>
        <taxon>Ascomycota</taxon>
        <taxon>Pezizomycotina</taxon>
        <taxon>Dothideomycetes</taxon>
        <taxon>Dothideomycetidae</taxon>
        <taxon>Mycosphaerellales</taxon>
        <taxon>Mycosphaerellaceae</taxon>
        <taxon>Lecanosticta</taxon>
    </lineage>
</organism>
<evidence type="ECO:0000313" key="1">
    <source>
        <dbReference type="EMBL" id="CAK3758506.1"/>
    </source>
</evidence>
<comment type="caution">
    <text evidence="1">The sequence shown here is derived from an EMBL/GenBank/DDBJ whole genome shotgun (WGS) entry which is preliminary data.</text>
</comment>
<dbReference type="EMBL" id="CAVMBE010000001">
    <property type="protein sequence ID" value="CAK3758506.1"/>
    <property type="molecule type" value="Genomic_DNA"/>
</dbReference>
<dbReference type="Proteomes" id="UP001296104">
    <property type="component" value="Unassembled WGS sequence"/>
</dbReference>
<accession>A0AAI8YRC8</accession>